<evidence type="ECO:0000313" key="1">
    <source>
        <dbReference type="EMBL" id="MBI1494880.1"/>
    </source>
</evidence>
<accession>A0A8J7J7X8</accession>
<dbReference type="AlphaFoldDB" id="A0A8J7J7X8"/>
<dbReference type="RefSeq" id="WP_228849615.1">
    <property type="nucleotide sequence ID" value="NZ_JADCKQ010000012.1"/>
</dbReference>
<protein>
    <submittedName>
        <fullName evidence="1">Uncharacterized protein</fullName>
    </submittedName>
</protein>
<evidence type="ECO:0000313" key="2">
    <source>
        <dbReference type="Proteomes" id="UP000640583"/>
    </source>
</evidence>
<dbReference type="Proteomes" id="UP000640583">
    <property type="component" value="Unassembled WGS sequence"/>
</dbReference>
<proteinExistence type="predicted"/>
<name>A0A8J7J7X8_9RHOB</name>
<keyword evidence="2" id="KW-1185">Reference proteome</keyword>
<reference evidence="1" key="1">
    <citation type="submission" date="2020-10" db="EMBL/GenBank/DDBJ databases">
        <title>Paenihalocynthiibacter styelae gen. nov., sp. nov., isolated from stalked sea squirt Styela clava.</title>
        <authorList>
            <person name="Kim Y.-O."/>
            <person name="Yoon J.-H."/>
        </authorList>
    </citation>
    <scope>NUCLEOTIDE SEQUENCE</scope>
    <source>
        <strain evidence="1">MYP1-1</strain>
    </source>
</reference>
<gene>
    <name evidence="1" type="ORF">H1D41_14645</name>
</gene>
<organism evidence="1 2">
    <name type="scientific">Halocynthiibacter styelae</name>
    <dbReference type="NCBI Taxonomy" id="2761955"/>
    <lineage>
        <taxon>Bacteria</taxon>
        <taxon>Pseudomonadati</taxon>
        <taxon>Pseudomonadota</taxon>
        <taxon>Alphaproteobacteria</taxon>
        <taxon>Rhodobacterales</taxon>
        <taxon>Paracoccaceae</taxon>
        <taxon>Halocynthiibacter</taxon>
    </lineage>
</organism>
<comment type="caution">
    <text evidence="1">The sequence shown here is derived from an EMBL/GenBank/DDBJ whole genome shotgun (WGS) entry which is preliminary data.</text>
</comment>
<sequence length="154" mass="17212">MAVEALAASTFSGNGNGGFVGAPLMHNLGLAAELTFKTLLLQNGFGLKSLRKFGHDLLLNYNATAPFLDQTAFEAQIVKEAQKHQPDQPIFDRRTSFTEELKTLNVSYYENSERDGHRFLTRYPDLTKTRPICHTAIIHHGLVLILDNKIVQTQ</sequence>
<dbReference type="EMBL" id="JADCKQ010000012">
    <property type="protein sequence ID" value="MBI1494880.1"/>
    <property type="molecule type" value="Genomic_DNA"/>
</dbReference>